<dbReference type="Pfam" id="PF06082">
    <property type="entry name" value="YjbH"/>
    <property type="match status" value="1"/>
</dbReference>
<keyword evidence="3" id="KW-1185">Reference proteome</keyword>
<evidence type="ECO:0000313" key="3">
    <source>
        <dbReference type="Proteomes" id="UP000198371"/>
    </source>
</evidence>
<dbReference type="Proteomes" id="UP000198371">
    <property type="component" value="Chromosome 1"/>
</dbReference>
<keyword evidence="1" id="KW-0732">Signal</keyword>
<accession>A0AAU8WK03</accession>
<name>A0AAU8WK03_9VIBR</name>
<feature type="chain" id="PRO_5043885527" description="YjbH domain-containing protein" evidence="1">
    <location>
        <begin position="33"/>
        <end position="740"/>
    </location>
</feature>
<evidence type="ECO:0000313" key="2">
    <source>
        <dbReference type="EMBL" id="ASK56507.1"/>
    </source>
</evidence>
<organism evidence="2 3">
    <name type="scientific">Vibrio tarriae</name>
    <dbReference type="NCBI Taxonomy" id="2014742"/>
    <lineage>
        <taxon>Bacteria</taxon>
        <taxon>Pseudomonadati</taxon>
        <taxon>Pseudomonadota</taxon>
        <taxon>Gammaproteobacteria</taxon>
        <taxon>Vibrionales</taxon>
        <taxon>Vibrionaceae</taxon>
        <taxon>Vibrio</taxon>
    </lineage>
</organism>
<sequence length="740" mass="82720">MKTGRCPQLNTSLSLLAVVVSSALLVPRYANADEFSYPQLRHSQTDFGGAGLIQMPSARMMPEGELSLAVTNNDDYIHYAVSLQLFPWLETTVRYTQVHELLYSGDSGFSGDTEYTDKSIDAKLRLWEESYWLPEISLGLRDVGGTGLFDGEYLVASKNFGSLDFTLGVGWGYLGNRANLTGDKSKTPDCGRDGSYGGKGGMFDLGRMFTGCTALFGGVEYQTPFEPLRLKVEYDGNDYRSDFPVTRASNAKNKQSMPVDTPWNFGVVYALTDWADLRLSYERGNTFTAGVTFGTNVAALTPTWVDSPAPAYQPAPSKTELTDEEWQRLSQDLATVAGYQSVEVYQAADSVTVKGAQVKYRDRQEAEQRAATLIANTGIDARTYRIIETGEDQPLTETRLNSTSFKRIADRDYPDAKLDDAKQTGNPAPISGDLKAAQIERWSFGFSPVLQQSFGGSEDFYLYAIGVNANARYKAGDHWLFSGTLYGNLTDNYDKYKYTVPPDGTNVKRVRTLSRQYYEEVVRVDNLQLTYFDQWNQFYGQAYAGYLETMFAGVGSEILYRPLGKNWAIGVDGNYVKQRDPSSTFGLYEQERQYDPQTGRYYRVQTGTVTGHATLYWQPQFWSLLDNTLLKLSAGRYLTEDIGFTIDFSKQFASGVVAGAFATKTDLSAEEFGEGSFSKGFYISIPLDLMTIRPSTERVNISWLPLQRDGGQMLGRQHTLFDMTDARAPWFTRPIQPIAE</sequence>
<dbReference type="RefSeq" id="WP_089072126.1">
    <property type="nucleotide sequence ID" value="NZ_CP022353.1"/>
</dbReference>
<dbReference type="KEGG" id="vti:CEQ48_17805"/>
<reference evidence="3" key="1">
    <citation type="journal article" date="2017" name="Genome Announc.">
        <title>Complete Genome Sequence of Vibrio sp. Strain 2521-89, a Close Relative of Vibrio cholerae Isolated from Lake Water in New Mexico, USA.</title>
        <authorList>
            <person name="Liang K."/>
            <person name="Orata F.D."/>
            <person name="Winkjer N.S."/>
            <person name="Rowe L.A."/>
            <person name="Tarr C.L."/>
            <person name="Boucher Y."/>
        </authorList>
    </citation>
    <scope>NUCLEOTIDE SEQUENCE [LARGE SCALE GENOMIC DNA]</scope>
    <source>
        <strain evidence="3">2521-89</strain>
    </source>
</reference>
<proteinExistence type="predicted"/>
<reference evidence="2 3" key="2">
    <citation type="submission" date="2017-06" db="EMBL/GenBank/DDBJ databases">
        <title>Complete genome sequence of Vibrio sp. 2521-89, a close relative of Vibrio cholerae isolated from lake water in New Mexico, USA.</title>
        <authorList>
            <person name="Liang K."/>
            <person name="Orata F.D."/>
            <person name="Winkjer N.S."/>
            <person name="Tarr C.L."/>
            <person name="Boucher Y."/>
        </authorList>
    </citation>
    <scope>NUCLEOTIDE SEQUENCE [LARGE SCALE GENOMIC DNA]</scope>
    <source>
        <strain evidence="2 3">2521-89</strain>
    </source>
</reference>
<dbReference type="AlphaFoldDB" id="A0AAU8WK03"/>
<gene>
    <name evidence="2" type="ORF">CEQ48_17805</name>
</gene>
<feature type="signal peptide" evidence="1">
    <location>
        <begin position="1"/>
        <end position="32"/>
    </location>
</feature>
<dbReference type="EMBL" id="CP022353">
    <property type="protein sequence ID" value="ASK56507.1"/>
    <property type="molecule type" value="Genomic_DNA"/>
</dbReference>
<evidence type="ECO:0008006" key="4">
    <source>
        <dbReference type="Google" id="ProtNLM"/>
    </source>
</evidence>
<evidence type="ECO:0000256" key="1">
    <source>
        <dbReference type="SAM" id="SignalP"/>
    </source>
</evidence>
<dbReference type="InterPro" id="IPR010344">
    <property type="entry name" value="YbjH"/>
</dbReference>
<protein>
    <recommendedName>
        <fullName evidence="4">YjbH domain-containing protein</fullName>
    </recommendedName>
</protein>